<dbReference type="EMBL" id="JBIVGG010000008">
    <property type="protein sequence ID" value="MFJ4081130.1"/>
    <property type="molecule type" value="Genomic_DNA"/>
</dbReference>
<sequence>MRLPERYGFGVLDIRLNVVLDTCSTWSMTNIRLTKPTMAVLETLLSAAEDAPAWGLSICRDADLGPGTVYPILDRLSQRGWVTSYEEPGPHPGRPARRFYELTGTGRQQAAQALAARKARRFGLGLSGGAA</sequence>
<organism evidence="2 3">
    <name type="scientific">Streptomyces iakyrus</name>
    <dbReference type="NCBI Taxonomy" id="68219"/>
    <lineage>
        <taxon>Bacteria</taxon>
        <taxon>Bacillati</taxon>
        <taxon>Actinomycetota</taxon>
        <taxon>Actinomycetes</taxon>
        <taxon>Kitasatosporales</taxon>
        <taxon>Streptomycetaceae</taxon>
        <taxon>Streptomyces</taxon>
    </lineage>
</organism>
<dbReference type="InterPro" id="IPR005149">
    <property type="entry name" value="Tscrpt_reg_PadR_N"/>
</dbReference>
<feature type="domain" description="Transcription regulator PadR N-terminal" evidence="1">
    <location>
        <begin position="63"/>
        <end position="111"/>
    </location>
</feature>
<dbReference type="InterPro" id="IPR036388">
    <property type="entry name" value="WH-like_DNA-bd_sf"/>
</dbReference>
<evidence type="ECO:0000259" key="1">
    <source>
        <dbReference type="Pfam" id="PF03551"/>
    </source>
</evidence>
<dbReference type="Gene3D" id="1.10.10.10">
    <property type="entry name" value="Winged helix-like DNA-binding domain superfamily/Winged helix DNA-binding domain"/>
    <property type="match status" value="1"/>
</dbReference>
<reference evidence="2 3" key="1">
    <citation type="submission" date="2024-10" db="EMBL/GenBank/DDBJ databases">
        <title>The Natural Products Discovery Center: Release of the First 8490 Sequenced Strains for Exploring Actinobacteria Biosynthetic Diversity.</title>
        <authorList>
            <person name="Kalkreuter E."/>
            <person name="Kautsar S.A."/>
            <person name="Yang D."/>
            <person name="Bader C.D."/>
            <person name="Teijaro C.N."/>
            <person name="Fluegel L."/>
            <person name="Davis C.M."/>
            <person name="Simpson J.R."/>
            <person name="Lauterbach L."/>
            <person name="Steele A.D."/>
            <person name="Gui C."/>
            <person name="Meng S."/>
            <person name="Li G."/>
            <person name="Viehrig K."/>
            <person name="Ye F."/>
            <person name="Su P."/>
            <person name="Kiefer A.F."/>
            <person name="Nichols A."/>
            <person name="Cepeda A.J."/>
            <person name="Yan W."/>
            <person name="Fan B."/>
            <person name="Jiang Y."/>
            <person name="Adhikari A."/>
            <person name="Zheng C.-J."/>
            <person name="Schuster L."/>
            <person name="Cowan T.M."/>
            <person name="Smanski M.J."/>
            <person name="Chevrette M.G."/>
            <person name="De Carvalho L.P.S."/>
            <person name="Shen B."/>
        </authorList>
    </citation>
    <scope>NUCLEOTIDE SEQUENCE [LARGE SCALE GENOMIC DNA]</scope>
    <source>
        <strain evidence="2 3">NPDC089932</strain>
    </source>
</reference>
<gene>
    <name evidence="2" type="ORF">ACIP2Z_19455</name>
</gene>
<keyword evidence="3" id="KW-1185">Reference proteome</keyword>
<dbReference type="InterPro" id="IPR052509">
    <property type="entry name" value="Metal_resp_DNA-bind_regulator"/>
</dbReference>
<comment type="caution">
    <text evidence="2">The sequence shown here is derived from an EMBL/GenBank/DDBJ whole genome shotgun (WGS) entry which is preliminary data.</text>
</comment>
<proteinExistence type="predicted"/>
<name>A0ABW8FGG0_9ACTN</name>
<dbReference type="PANTHER" id="PTHR33169:SF14">
    <property type="entry name" value="TRANSCRIPTIONAL REGULATOR RV3488"/>
    <property type="match status" value="1"/>
</dbReference>
<evidence type="ECO:0000313" key="2">
    <source>
        <dbReference type="EMBL" id="MFJ4081130.1"/>
    </source>
</evidence>
<accession>A0ABW8FGG0</accession>
<dbReference type="PANTHER" id="PTHR33169">
    <property type="entry name" value="PADR-FAMILY TRANSCRIPTIONAL REGULATOR"/>
    <property type="match status" value="1"/>
</dbReference>
<dbReference type="InterPro" id="IPR036390">
    <property type="entry name" value="WH_DNA-bd_sf"/>
</dbReference>
<dbReference type="RefSeq" id="WP_402073007.1">
    <property type="nucleotide sequence ID" value="NZ_JBIVGG010000008.1"/>
</dbReference>
<dbReference type="Pfam" id="PF03551">
    <property type="entry name" value="PadR"/>
    <property type="match status" value="1"/>
</dbReference>
<evidence type="ECO:0000313" key="3">
    <source>
        <dbReference type="Proteomes" id="UP001617511"/>
    </source>
</evidence>
<dbReference type="Proteomes" id="UP001617511">
    <property type="component" value="Unassembled WGS sequence"/>
</dbReference>
<protein>
    <submittedName>
        <fullName evidence="2">PadR family transcriptional regulator</fullName>
    </submittedName>
</protein>
<dbReference type="SUPFAM" id="SSF46785">
    <property type="entry name" value="Winged helix' DNA-binding domain"/>
    <property type="match status" value="1"/>
</dbReference>